<gene>
    <name evidence="1" type="ORF">G2W53_043928</name>
</gene>
<accession>A0A834W0M1</accession>
<keyword evidence="2" id="KW-1185">Reference proteome</keyword>
<dbReference type="EMBL" id="JAAIUW010000013">
    <property type="protein sequence ID" value="KAF7804817.1"/>
    <property type="molecule type" value="Genomic_DNA"/>
</dbReference>
<dbReference type="Proteomes" id="UP000634136">
    <property type="component" value="Unassembled WGS sequence"/>
</dbReference>
<comment type="caution">
    <text evidence="1">The sequence shown here is derived from an EMBL/GenBank/DDBJ whole genome shotgun (WGS) entry which is preliminary data.</text>
</comment>
<reference evidence="1" key="1">
    <citation type="submission" date="2020-09" db="EMBL/GenBank/DDBJ databases">
        <title>Genome-Enabled Discovery of Anthraquinone Biosynthesis in Senna tora.</title>
        <authorList>
            <person name="Kang S.-H."/>
            <person name="Pandey R.P."/>
            <person name="Lee C.-M."/>
            <person name="Sim J.-S."/>
            <person name="Jeong J.-T."/>
            <person name="Choi B.-S."/>
            <person name="Jung M."/>
            <person name="Ginzburg D."/>
            <person name="Zhao K."/>
            <person name="Won S.Y."/>
            <person name="Oh T.-J."/>
            <person name="Yu Y."/>
            <person name="Kim N.-H."/>
            <person name="Lee O.R."/>
            <person name="Lee T.-H."/>
            <person name="Bashyal P."/>
            <person name="Kim T.-S."/>
            <person name="Lee W.-H."/>
            <person name="Kawkins C."/>
            <person name="Kim C.-K."/>
            <person name="Kim J.S."/>
            <person name="Ahn B.O."/>
            <person name="Rhee S.Y."/>
            <person name="Sohng J.K."/>
        </authorList>
    </citation>
    <scope>NUCLEOTIDE SEQUENCE</scope>
    <source>
        <tissue evidence="1">Leaf</tissue>
    </source>
</reference>
<sequence length="30" mass="3372">MKSGYLEPWPLDKPHLLSISADALKTQQFG</sequence>
<name>A0A834W0M1_9FABA</name>
<protein>
    <submittedName>
        <fullName evidence="1">Uncharacterized protein</fullName>
    </submittedName>
</protein>
<proteinExistence type="predicted"/>
<evidence type="ECO:0000313" key="1">
    <source>
        <dbReference type="EMBL" id="KAF7804817.1"/>
    </source>
</evidence>
<evidence type="ECO:0000313" key="2">
    <source>
        <dbReference type="Proteomes" id="UP000634136"/>
    </source>
</evidence>
<organism evidence="1 2">
    <name type="scientific">Senna tora</name>
    <dbReference type="NCBI Taxonomy" id="362788"/>
    <lineage>
        <taxon>Eukaryota</taxon>
        <taxon>Viridiplantae</taxon>
        <taxon>Streptophyta</taxon>
        <taxon>Embryophyta</taxon>
        <taxon>Tracheophyta</taxon>
        <taxon>Spermatophyta</taxon>
        <taxon>Magnoliopsida</taxon>
        <taxon>eudicotyledons</taxon>
        <taxon>Gunneridae</taxon>
        <taxon>Pentapetalae</taxon>
        <taxon>rosids</taxon>
        <taxon>fabids</taxon>
        <taxon>Fabales</taxon>
        <taxon>Fabaceae</taxon>
        <taxon>Caesalpinioideae</taxon>
        <taxon>Cassia clade</taxon>
        <taxon>Senna</taxon>
    </lineage>
</organism>
<dbReference type="AlphaFoldDB" id="A0A834W0M1"/>